<dbReference type="SUPFAM" id="SSF48498">
    <property type="entry name" value="Tetracyclin repressor-like, C-terminal domain"/>
    <property type="match status" value="1"/>
</dbReference>
<evidence type="ECO:0000313" key="4">
    <source>
        <dbReference type="EMBL" id="VVP85244.1"/>
    </source>
</evidence>
<keyword evidence="1" id="KW-0238">DNA-binding</keyword>
<dbReference type="EMBL" id="CABVJB010000003">
    <property type="protein sequence ID" value="VVP85244.1"/>
    <property type="molecule type" value="Genomic_DNA"/>
</dbReference>
<name>A0A5E7SGN8_PSEFL</name>
<evidence type="ECO:0000259" key="2">
    <source>
        <dbReference type="Pfam" id="PF00440"/>
    </source>
</evidence>
<evidence type="ECO:0000259" key="3">
    <source>
        <dbReference type="Pfam" id="PF17939"/>
    </source>
</evidence>
<dbReference type="SUPFAM" id="SSF46689">
    <property type="entry name" value="Homeodomain-like"/>
    <property type="match status" value="1"/>
</dbReference>
<sequence>MQSSLSINDTKKQIIMSALKLFAENGIASVSMRNVNREVGAKNNSAAHYHFGDKDGLIESILFFIQEWFESSREDALKRLETKSATEHVTIREIMEVWADPYLKVIQTEVWGFDAVRLLARIHLEQDSSSQDLHGRIAEKVLKRLKTMVLRSMPDQPEAVLVQRLSYCIYAFVQGLAVSGHIVNSRQSSPPGSLEAITKISLDFCIGGMQAENTIPVDSRDYQVLTELHLLF</sequence>
<feature type="domain" description="HTH tetR-type" evidence="2">
    <location>
        <begin position="14"/>
        <end position="60"/>
    </location>
</feature>
<dbReference type="Gene3D" id="1.10.357.10">
    <property type="entry name" value="Tetracycline Repressor, domain 2"/>
    <property type="match status" value="1"/>
</dbReference>
<dbReference type="InterPro" id="IPR009057">
    <property type="entry name" value="Homeodomain-like_sf"/>
</dbReference>
<feature type="domain" description="PsrA tetracyclin repressor-like C-terminal" evidence="3">
    <location>
        <begin position="98"/>
        <end position="208"/>
    </location>
</feature>
<dbReference type="Pfam" id="PF17939">
    <property type="entry name" value="TetR_C_30"/>
    <property type="match status" value="1"/>
</dbReference>
<dbReference type="InterPro" id="IPR036271">
    <property type="entry name" value="Tet_transcr_reg_TetR-rel_C_sf"/>
</dbReference>
<organism evidence="4 5">
    <name type="scientific">Pseudomonas fluorescens</name>
    <dbReference type="NCBI Taxonomy" id="294"/>
    <lineage>
        <taxon>Bacteria</taxon>
        <taxon>Pseudomonadati</taxon>
        <taxon>Pseudomonadota</taxon>
        <taxon>Gammaproteobacteria</taxon>
        <taxon>Pseudomonadales</taxon>
        <taxon>Pseudomonadaceae</taxon>
        <taxon>Pseudomonas</taxon>
    </lineage>
</organism>
<evidence type="ECO:0000256" key="1">
    <source>
        <dbReference type="ARBA" id="ARBA00023125"/>
    </source>
</evidence>
<gene>
    <name evidence="4" type="ORF">PS922_02207</name>
</gene>
<dbReference type="InterPro" id="IPR001647">
    <property type="entry name" value="HTH_TetR"/>
</dbReference>
<reference evidence="4 5" key="1">
    <citation type="submission" date="2019-09" db="EMBL/GenBank/DDBJ databases">
        <authorList>
            <person name="Chandra G."/>
            <person name="Truman W A."/>
        </authorList>
    </citation>
    <scope>NUCLEOTIDE SEQUENCE [LARGE SCALE GENOMIC DNA]</scope>
    <source>
        <strain evidence="4">PS922</strain>
    </source>
</reference>
<accession>A0A5E7SGN8</accession>
<dbReference type="AlphaFoldDB" id="A0A5E7SGN8"/>
<proteinExistence type="predicted"/>
<dbReference type="Pfam" id="PF00440">
    <property type="entry name" value="TetR_N"/>
    <property type="match status" value="1"/>
</dbReference>
<protein>
    <recommendedName>
        <fullName evidence="6">HTH tetR-type domain-containing protein</fullName>
    </recommendedName>
</protein>
<dbReference type="InterPro" id="IPR041586">
    <property type="entry name" value="PsrA_TetR_C"/>
</dbReference>
<dbReference type="RefSeq" id="WP_154863309.1">
    <property type="nucleotide sequence ID" value="NZ_CABVJB010000003.1"/>
</dbReference>
<evidence type="ECO:0000313" key="5">
    <source>
        <dbReference type="Proteomes" id="UP000325565"/>
    </source>
</evidence>
<dbReference type="GO" id="GO:0003677">
    <property type="term" value="F:DNA binding"/>
    <property type="evidence" value="ECO:0007669"/>
    <property type="project" value="UniProtKB-KW"/>
</dbReference>
<evidence type="ECO:0008006" key="6">
    <source>
        <dbReference type="Google" id="ProtNLM"/>
    </source>
</evidence>
<dbReference type="Proteomes" id="UP000325565">
    <property type="component" value="Unassembled WGS sequence"/>
</dbReference>